<dbReference type="Proteomes" id="UP000009881">
    <property type="component" value="Unassembled WGS sequence"/>
</dbReference>
<dbReference type="AlphaFoldDB" id="K9H0P9"/>
<dbReference type="EMBL" id="ANHY01000005">
    <property type="protein sequence ID" value="EKV31850.1"/>
    <property type="molecule type" value="Genomic_DNA"/>
</dbReference>
<dbReference type="STRING" id="1238182.C882_3602"/>
<feature type="transmembrane region" description="Helical" evidence="1">
    <location>
        <begin position="28"/>
        <end position="49"/>
    </location>
</feature>
<keyword evidence="3" id="KW-1185">Reference proteome</keyword>
<sequence>MKDLAAATTGTLRRAADAVRAHPRLTRWLLAGPGALAGSVLLMAAMPVWLPAGQAGVNHLVWPLVLAPLLWALVFLYTIVEENLVRGVAVIGGASAVNAVLIGGFMAFG</sequence>
<keyword evidence="1" id="KW-1133">Transmembrane helix</keyword>
<protein>
    <submittedName>
        <fullName evidence="2">Uncharacterized protein</fullName>
    </submittedName>
</protein>
<dbReference type="eggNOG" id="ENOG5033A52">
    <property type="taxonomic scope" value="Bacteria"/>
</dbReference>
<proteinExistence type="predicted"/>
<evidence type="ECO:0000313" key="2">
    <source>
        <dbReference type="EMBL" id="EKV31850.1"/>
    </source>
</evidence>
<reference evidence="2 3" key="1">
    <citation type="journal article" date="2013" name="Genome Announc.">
        <title>Draft Genome Sequence of an Alphaproteobacterium, Caenispirillum salinarum AK4(T), Isolated from a Solar Saltern.</title>
        <authorList>
            <person name="Khatri I."/>
            <person name="Singh A."/>
            <person name="Korpole S."/>
            <person name="Pinnaka A.K."/>
            <person name="Subramanian S."/>
        </authorList>
    </citation>
    <scope>NUCLEOTIDE SEQUENCE [LARGE SCALE GENOMIC DNA]</scope>
    <source>
        <strain evidence="2 3">AK4</strain>
    </source>
</reference>
<name>K9H0P9_9PROT</name>
<keyword evidence="1" id="KW-0472">Membrane</keyword>
<comment type="caution">
    <text evidence="2">The sequence shown here is derived from an EMBL/GenBank/DDBJ whole genome shotgun (WGS) entry which is preliminary data.</text>
</comment>
<dbReference type="RefSeq" id="WP_009539719.1">
    <property type="nucleotide sequence ID" value="NZ_ANHY01000005.1"/>
</dbReference>
<organism evidence="2 3">
    <name type="scientific">Caenispirillum salinarum AK4</name>
    <dbReference type="NCBI Taxonomy" id="1238182"/>
    <lineage>
        <taxon>Bacteria</taxon>
        <taxon>Pseudomonadati</taxon>
        <taxon>Pseudomonadota</taxon>
        <taxon>Alphaproteobacteria</taxon>
        <taxon>Rhodospirillales</taxon>
        <taxon>Novispirillaceae</taxon>
        <taxon>Caenispirillum</taxon>
    </lineage>
</organism>
<feature type="transmembrane region" description="Helical" evidence="1">
    <location>
        <begin position="87"/>
        <end position="108"/>
    </location>
</feature>
<gene>
    <name evidence="2" type="ORF">C882_3602</name>
</gene>
<evidence type="ECO:0000256" key="1">
    <source>
        <dbReference type="SAM" id="Phobius"/>
    </source>
</evidence>
<feature type="transmembrane region" description="Helical" evidence="1">
    <location>
        <begin position="61"/>
        <end position="80"/>
    </location>
</feature>
<accession>K9H0P9</accession>
<keyword evidence="1" id="KW-0812">Transmembrane</keyword>
<evidence type="ECO:0000313" key="3">
    <source>
        <dbReference type="Proteomes" id="UP000009881"/>
    </source>
</evidence>